<keyword evidence="1" id="KW-1133">Transmembrane helix</keyword>
<proteinExistence type="predicted"/>
<gene>
    <name evidence="2" type="ORF">ADS77_08975</name>
</gene>
<feature type="transmembrane region" description="Helical" evidence="1">
    <location>
        <begin position="79"/>
        <end position="99"/>
    </location>
</feature>
<dbReference type="AlphaFoldDB" id="A0A0N1EMA5"/>
<accession>A0A0N1EMA5</accession>
<keyword evidence="3" id="KW-1185">Reference proteome</keyword>
<protein>
    <submittedName>
        <fullName evidence="2">Uncharacterized protein</fullName>
    </submittedName>
</protein>
<keyword evidence="1" id="KW-0472">Membrane</keyword>
<reference evidence="2 3" key="1">
    <citation type="submission" date="2015-08" db="EMBL/GenBank/DDBJ databases">
        <title>Draft Genome Sequence of Pseudoalteromonas porphyrae UCD-SED14.</title>
        <authorList>
            <person name="Coil D.A."/>
            <person name="Jospin G."/>
            <person name="Lee R.D."/>
            <person name="Eisen J.A."/>
        </authorList>
    </citation>
    <scope>NUCLEOTIDE SEQUENCE [LARGE SCALE GENOMIC DNA]</scope>
    <source>
        <strain evidence="2 3">UCD-SED14</strain>
    </source>
</reference>
<dbReference type="Proteomes" id="UP000037848">
    <property type="component" value="Unassembled WGS sequence"/>
</dbReference>
<comment type="caution">
    <text evidence="2">The sequence shown here is derived from an EMBL/GenBank/DDBJ whole genome shotgun (WGS) entry which is preliminary data.</text>
</comment>
<feature type="transmembrane region" description="Helical" evidence="1">
    <location>
        <begin position="20"/>
        <end position="38"/>
    </location>
</feature>
<dbReference type="EMBL" id="LHPH01000008">
    <property type="protein sequence ID" value="KPH63413.1"/>
    <property type="molecule type" value="Genomic_DNA"/>
</dbReference>
<name>A0A0N1EMA5_9GAMM</name>
<organism evidence="2 3">
    <name type="scientific">Pseudoalteromonas porphyrae</name>
    <dbReference type="NCBI Taxonomy" id="187330"/>
    <lineage>
        <taxon>Bacteria</taxon>
        <taxon>Pseudomonadati</taxon>
        <taxon>Pseudomonadota</taxon>
        <taxon>Gammaproteobacteria</taxon>
        <taxon>Alteromonadales</taxon>
        <taxon>Pseudoalteromonadaceae</taxon>
        <taxon>Pseudoalteromonas</taxon>
    </lineage>
</organism>
<evidence type="ECO:0000313" key="2">
    <source>
        <dbReference type="EMBL" id="KPH63413.1"/>
    </source>
</evidence>
<keyword evidence="1" id="KW-0812">Transmembrane</keyword>
<sequence>MLVAGPEIMISMELMAIVEVLGASTFVAMYFSGLKLFICNCWNRFKTFESHSFFFIPSFDALKQMPSLFIHAIPERTIVIAYLCVLIGCTLCLYINIAFPTTTG</sequence>
<evidence type="ECO:0000256" key="1">
    <source>
        <dbReference type="SAM" id="Phobius"/>
    </source>
</evidence>
<dbReference type="PATRIC" id="fig|187330.3.peg.3856"/>
<evidence type="ECO:0000313" key="3">
    <source>
        <dbReference type="Proteomes" id="UP000037848"/>
    </source>
</evidence>